<dbReference type="OrthoDB" id="286140at2"/>
<evidence type="ECO:0000256" key="3">
    <source>
        <dbReference type="SAM" id="MobiDB-lite"/>
    </source>
</evidence>
<dbReference type="InterPro" id="IPR001789">
    <property type="entry name" value="Sig_transdc_resp-reg_receiver"/>
</dbReference>
<dbReference type="PROSITE" id="PS50110">
    <property type="entry name" value="RESPONSE_REGULATORY"/>
    <property type="match status" value="1"/>
</dbReference>
<dbReference type="SMART" id="SM00448">
    <property type="entry name" value="REC"/>
    <property type="match status" value="1"/>
</dbReference>
<comment type="caution">
    <text evidence="5">The sequence shown here is derived from an EMBL/GenBank/DDBJ whole genome shotgun (WGS) entry which is preliminary data.</text>
</comment>
<protein>
    <submittedName>
        <fullName evidence="5">Transcriptional regulatory protein CusR</fullName>
    </submittedName>
</protein>
<gene>
    <name evidence="5" type="primary">cusR_1</name>
    <name evidence="5" type="ORF">Pla108_02470</name>
</gene>
<evidence type="ECO:0000313" key="6">
    <source>
        <dbReference type="Proteomes" id="UP000317421"/>
    </source>
</evidence>
<proteinExistence type="predicted"/>
<reference evidence="5 6" key="1">
    <citation type="submission" date="2019-02" db="EMBL/GenBank/DDBJ databases">
        <title>Deep-cultivation of Planctomycetes and their phenomic and genomic characterization uncovers novel biology.</title>
        <authorList>
            <person name="Wiegand S."/>
            <person name="Jogler M."/>
            <person name="Boedeker C."/>
            <person name="Pinto D."/>
            <person name="Vollmers J."/>
            <person name="Rivas-Marin E."/>
            <person name="Kohn T."/>
            <person name="Peeters S.H."/>
            <person name="Heuer A."/>
            <person name="Rast P."/>
            <person name="Oberbeckmann S."/>
            <person name="Bunk B."/>
            <person name="Jeske O."/>
            <person name="Meyerdierks A."/>
            <person name="Storesund J.E."/>
            <person name="Kallscheuer N."/>
            <person name="Luecker S."/>
            <person name="Lage O.M."/>
            <person name="Pohl T."/>
            <person name="Merkel B.J."/>
            <person name="Hornburger P."/>
            <person name="Mueller R.-W."/>
            <person name="Bruemmer F."/>
            <person name="Labrenz M."/>
            <person name="Spormann A.M."/>
            <person name="Op Den Camp H."/>
            <person name="Overmann J."/>
            <person name="Amann R."/>
            <person name="Jetten M.S.M."/>
            <person name="Mascher T."/>
            <person name="Medema M.H."/>
            <person name="Devos D.P."/>
            <person name="Kaster A.-K."/>
            <person name="Ovreas L."/>
            <person name="Rohde M."/>
            <person name="Galperin M.Y."/>
            <person name="Jogler C."/>
        </authorList>
    </citation>
    <scope>NUCLEOTIDE SEQUENCE [LARGE SCALE GENOMIC DNA]</scope>
    <source>
        <strain evidence="5 6">Pla108</strain>
    </source>
</reference>
<dbReference type="AlphaFoldDB" id="A0A5C6AGZ5"/>
<accession>A0A5C6AGZ5</accession>
<feature type="region of interest" description="Disordered" evidence="3">
    <location>
        <begin position="13"/>
        <end position="36"/>
    </location>
</feature>
<name>A0A5C6AGZ5_9BACT</name>
<dbReference type="CDD" id="cd00156">
    <property type="entry name" value="REC"/>
    <property type="match status" value="1"/>
</dbReference>
<evidence type="ECO:0000313" key="5">
    <source>
        <dbReference type="EMBL" id="TWT99312.1"/>
    </source>
</evidence>
<feature type="domain" description="Response regulatory" evidence="4">
    <location>
        <begin position="37"/>
        <end position="153"/>
    </location>
</feature>
<sequence>MTLIAPTADAPAKLYGGEAPAKSSRPKRRRRPPSRGRLLWVDDDANVTAAMTRRFRRKGYEVVPASDGMQGYWLAVTRKPDLIITDLRMPRWEGRDLLECLLHNSATMGVPLIVVSGYITPEERRRLERMGVAAAFDKPVEWRTLLTTVRDLLHNNPAGLHNNPA</sequence>
<dbReference type="GO" id="GO:0000160">
    <property type="term" value="P:phosphorelay signal transduction system"/>
    <property type="evidence" value="ECO:0007669"/>
    <property type="project" value="InterPro"/>
</dbReference>
<dbReference type="RefSeq" id="WP_146441757.1">
    <property type="nucleotide sequence ID" value="NZ_SJPR01000001.1"/>
</dbReference>
<keyword evidence="6" id="KW-1185">Reference proteome</keyword>
<keyword evidence="1 2" id="KW-0597">Phosphoprotein</keyword>
<dbReference type="Gene3D" id="3.40.50.2300">
    <property type="match status" value="1"/>
</dbReference>
<dbReference type="SUPFAM" id="SSF52172">
    <property type="entry name" value="CheY-like"/>
    <property type="match status" value="1"/>
</dbReference>
<evidence type="ECO:0000259" key="4">
    <source>
        <dbReference type="PROSITE" id="PS50110"/>
    </source>
</evidence>
<dbReference type="Proteomes" id="UP000317421">
    <property type="component" value="Unassembled WGS sequence"/>
</dbReference>
<dbReference type="InterPro" id="IPR050595">
    <property type="entry name" value="Bact_response_regulator"/>
</dbReference>
<dbReference type="Pfam" id="PF00072">
    <property type="entry name" value="Response_reg"/>
    <property type="match status" value="1"/>
</dbReference>
<dbReference type="EMBL" id="SJPR01000001">
    <property type="protein sequence ID" value="TWT99312.1"/>
    <property type="molecule type" value="Genomic_DNA"/>
</dbReference>
<feature type="compositionally biased region" description="Basic residues" evidence="3">
    <location>
        <begin position="24"/>
        <end position="34"/>
    </location>
</feature>
<evidence type="ECO:0000256" key="1">
    <source>
        <dbReference type="ARBA" id="ARBA00022553"/>
    </source>
</evidence>
<evidence type="ECO:0000256" key="2">
    <source>
        <dbReference type="PROSITE-ProRule" id="PRU00169"/>
    </source>
</evidence>
<organism evidence="5 6">
    <name type="scientific">Botrimarina colliarenosi</name>
    <dbReference type="NCBI Taxonomy" id="2528001"/>
    <lineage>
        <taxon>Bacteria</taxon>
        <taxon>Pseudomonadati</taxon>
        <taxon>Planctomycetota</taxon>
        <taxon>Planctomycetia</taxon>
        <taxon>Pirellulales</taxon>
        <taxon>Lacipirellulaceae</taxon>
        <taxon>Botrimarina</taxon>
    </lineage>
</organism>
<dbReference type="PANTHER" id="PTHR44591:SF3">
    <property type="entry name" value="RESPONSE REGULATORY DOMAIN-CONTAINING PROTEIN"/>
    <property type="match status" value="1"/>
</dbReference>
<dbReference type="PANTHER" id="PTHR44591">
    <property type="entry name" value="STRESS RESPONSE REGULATOR PROTEIN 1"/>
    <property type="match status" value="1"/>
</dbReference>
<dbReference type="InterPro" id="IPR011006">
    <property type="entry name" value="CheY-like_superfamily"/>
</dbReference>
<feature type="modified residue" description="4-aspartylphosphate" evidence="2">
    <location>
        <position position="86"/>
    </location>
</feature>